<comment type="caution">
    <text evidence="2">The sequence shown here is derived from an EMBL/GenBank/DDBJ whole genome shotgun (WGS) entry which is preliminary data.</text>
</comment>
<accession>A0A819P954</accession>
<dbReference type="EMBL" id="CAJOAY010003164">
    <property type="protein sequence ID" value="CAF4006200.1"/>
    <property type="molecule type" value="Genomic_DNA"/>
</dbReference>
<proteinExistence type="predicted"/>
<feature type="chain" id="PRO_5032907263" evidence="1">
    <location>
        <begin position="23"/>
        <end position="272"/>
    </location>
</feature>
<protein>
    <submittedName>
        <fullName evidence="2">Uncharacterized protein</fullName>
    </submittedName>
</protein>
<evidence type="ECO:0000313" key="2">
    <source>
        <dbReference type="EMBL" id="CAF4006200.1"/>
    </source>
</evidence>
<gene>
    <name evidence="2" type="ORF">OKA104_LOCUS30086</name>
</gene>
<dbReference type="Proteomes" id="UP000663881">
    <property type="component" value="Unassembled WGS sequence"/>
</dbReference>
<reference evidence="2" key="1">
    <citation type="submission" date="2021-02" db="EMBL/GenBank/DDBJ databases">
        <authorList>
            <person name="Nowell W R."/>
        </authorList>
    </citation>
    <scope>NUCLEOTIDE SEQUENCE</scope>
</reference>
<organism evidence="2 3">
    <name type="scientific">Adineta steineri</name>
    <dbReference type="NCBI Taxonomy" id="433720"/>
    <lineage>
        <taxon>Eukaryota</taxon>
        <taxon>Metazoa</taxon>
        <taxon>Spiralia</taxon>
        <taxon>Gnathifera</taxon>
        <taxon>Rotifera</taxon>
        <taxon>Eurotatoria</taxon>
        <taxon>Bdelloidea</taxon>
        <taxon>Adinetida</taxon>
        <taxon>Adinetidae</taxon>
        <taxon>Adineta</taxon>
    </lineage>
</organism>
<feature type="signal peptide" evidence="1">
    <location>
        <begin position="1"/>
        <end position="22"/>
    </location>
</feature>
<sequence length="272" mass="31814">MISLSMHICIIVFLILNNVVNSNTGDLYPSYSLSRDPMKIHEWSDNPVLAYVTTVRLFDYDHHIFQYRRYPCQYFYTAEIQIHHNNETINQCLHNTTTDDYEYNFQLHFDSRHVEPYILRNIAFQCDYINCSLSLLNTTFIYIGWNLKGRENNPNCSFDTNQVYNILRTPYTISESIILRCKSFSTCNQSKSNLEQSLSSQIQLIYGSSYELETPYCSLEKNLGFIIDKNFAQTNILIQQLLELMQQRFDKSIEYVKHVSTTTTANTTVAGN</sequence>
<keyword evidence="1" id="KW-0732">Signal</keyword>
<evidence type="ECO:0000256" key="1">
    <source>
        <dbReference type="SAM" id="SignalP"/>
    </source>
</evidence>
<evidence type="ECO:0000313" key="3">
    <source>
        <dbReference type="Proteomes" id="UP000663881"/>
    </source>
</evidence>
<dbReference type="AlphaFoldDB" id="A0A819P954"/>
<name>A0A819P954_9BILA</name>